<dbReference type="Gene3D" id="3.60.21.10">
    <property type="match status" value="1"/>
</dbReference>
<dbReference type="AlphaFoldDB" id="A0A7C5YA90"/>
<comment type="caution">
    <text evidence="3">The sequence shown here is derived from an EMBL/GenBank/DDBJ whole genome shotgun (WGS) entry which is preliminary data.</text>
</comment>
<evidence type="ECO:0000259" key="2">
    <source>
        <dbReference type="SMART" id="SM00854"/>
    </source>
</evidence>
<name>A0A7C5YA90_CALS0</name>
<reference evidence="3" key="1">
    <citation type="journal article" date="2020" name="mSystems">
        <title>Genome- and Community-Level Interaction Insights into Carbon Utilization and Element Cycling Functions of Hydrothermarchaeota in Hydrothermal Sediment.</title>
        <authorList>
            <person name="Zhou Z."/>
            <person name="Liu Y."/>
            <person name="Xu W."/>
            <person name="Pan J."/>
            <person name="Luo Z.H."/>
            <person name="Li M."/>
        </authorList>
    </citation>
    <scope>NUCLEOTIDE SEQUENCE [LARGE SCALE GENOMIC DNA]</scope>
    <source>
        <strain evidence="3">SpSt-1084</strain>
    </source>
</reference>
<comment type="similarity">
    <text evidence="1">Belongs to the CapA family.</text>
</comment>
<dbReference type="CDD" id="cd07381">
    <property type="entry name" value="MPP_CapA"/>
    <property type="match status" value="1"/>
</dbReference>
<dbReference type="PANTHER" id="PTHR33393">
    <property type="entry name" value="POLYGLUTAMINE SYNTHESIS ACCESSORY PROTEIN RV0574C-RELATED"/>
    <property type="match status" value="1"/>
</dbReference>
<dbReference type="InterPro" id="IPR029052">
    <property type="entry name" value="Metallo-depent_PP-like"/>
</dbReference>
<dbReference type="InterPro" id="IPR019079">
    <property type="entry name" value="Capsule_synth_CapA"/>
</dbReference>
<sequence>MKNTVEILCLGDIQFERQISIDPLLTTLLAKADIVFGNLETPISDRGSPANKVITLRTNPAYASELQKLGLKVVTLANNHILDFGPEAMFDTLSLLAKQNIRYVGVGENLKKAASPVVFDVGPLRIGFLGVACTLPSDFAANEFKLGVAPLRVRTYVRIDPAIEQEQPGTPPFIYTEPDAYDLDYFIHIVKEVKKEVDYVIVGIHWGVPFQNNVLDYQVKIAETLTGNGVDFLVGHHPHTLHGIASMNNKIVFYSLGNFVFHHKPRPELVKKFSKIMGRMEGSPYSAVARLLVSESEMETELIPVMLDEKGDPRLANLDEAEKILVHLQSLSSENGCKLKMFDGVVRVIVK</sequence>
<dbReference type="Pfam" id="PF09587">
    <property type="entry name" value="PGA_cap"/>
    <property type="match status" value="1"/>
</dbReference>
<dbReference type="SMART" id="SM00854">
    <property type="entry name" value="PGA_cap"/>
    <property type="match status" value="1"/>
</dbReference>
<accession>A0A7C5YA90</accession>
<organism evidence="3">
    <name type="scientific">Caldiarchaeum subterraneum</name>
    <dbReference type="NCBI Taxonomy" id="311458"/>
    <lineage>
        <taxon>Archaea</taxon>
        <taxon>Nitrososphaerota</taxon>
        <taxon>Candidatus Caldarchaeales</taxon>
        <taxon>Candidatus Caldarchaeaceae</taxon>
        <taxon>Candidatus Caldarchaeum</taxon>
    </lineage>
</organism>
<gene>
    <name evidence="3" type="ORF">ENM42_00580</name>
</gene>
<feature type="domain" description="Capsule synthesis protein CapA" evidence="2">
    <location>
        <begin position="6"/>
        <end position="263"/>
    </location>
</feature>
<dbReference type="EMBL" id="DRXS01000032">
    <property type="protein sequence ID" value="HHR40305.1"/>
    <property type="molecule type" value="Genomic_DNA"/>
</dbReference>
<dbReference type="InterPro" id="IPR052169">
    <property type="entry name" value="CW_Biosynth-Accessory"/>
</dbReference>
<dbReference type="PANTHER" id="PTHR33393:SF13">
    <property type="entry name" value="PGA BIOSYNTHESIS PROTEIN CAPA"/>
    <property type="match status" value="1"/>
</dbReference>
<evidence type="ECO:0000256" key="1">
    <source>
        <dbReference type="ARBA" id="ARBA00005662"/>
    </source>
</evidence>
<dbReference type="SUPFAM" id="SSF56300">
    <property type="entry name" value="Metallo-dependent phosphatases"/>
    <property type="match status" value="1"/>
</dbReference>
<protein>
    <submittedName>
        <fullName evidence="3">CapA family protein</fullName>
    </submittedName>
</protein>
<proteinExistence type="inferred from homology"/>
<evidence type="ECO:0000313" key="3">
    <source>
        <dbReference type="EMBL" id="HHR40305.1"/>
    </source>
</evidence>